<dbReference type="STRING" id="1314790.A0A1Y1XS58"/>
<reference evidence="2 3" key="1">
    <citation type="submission" date="2016-07" db="EMBL/GenBank/DDBJ databases">
        <title>Pervasive Adenine N6-methylation of Active Genes in Fungi.</title>
        <authorList>
            <consortium name="DOE Joint Genome Institute"/>
            <person name="Mondo S.J."/>
            <person name="Dannebaum R.O."/>
            <person name="Kuo R.C."/>
            <person name="Labutti K."/>
            <person name="Haridas S."/>
            <person name="Kuo A."/>
            <person name="Salamov A."/>
            <person name="Ahrendt S.R."/>
            <person name="Lipzen A."/>
            <person name="Sullivan W."/>
            <person name="Andreopoulos W.B."/>
            <person name="Clum A."/>
            <person name="Lindquist E."/>
            <person name="Daum C."/>
            <person name="Ramamoorthy G.K."/>
            <person name="Gryganskyi A."/>
            <person name="Culley D."/>
            <person name="Magnuson J.K."/>
            <person name="James T.Y."/>
            <person name="O'Malley M.A."/>
            <person name="Stajich J.E."/>
            <person name="Spatafora J.W."/>
            <person name="Visel A."/>
            <person name="Grigoriev I.V."/>
        </authorList>
    </citation>
    <scope>NUCLEOTIDE SEQUENCE [LARGE SCALE GENOMIC DNA]</scope>
    <source>
        <strain evidence="2 3">CBS 931.73</strain>
    </source>
</reference>
<evidence type="ECO:0000256" key="1">
    <source>
        <dbReference type="SAM" id="SignalP"/>
    </source>
</evidence>
<feature type="signal peptide" evidence="1">
    <location>
        <begin position="1"/>
        <end position="23"/>
    </location>
</feature>
<dbReference type="AlphaFoldDB" id="A0A1Y1XS58"/>
<feature type="chain" id="PRO_5012598470" evidence="1">
    <location>
        <begin position="24"/>
        <end position="164"/>
    </location>
</feature>
<name>A0A1Y1XS58_9FUNG</name>
<evidence type="ECO:0000313" key="3">
    <source>
        <dbReference type="Proteomes" id="UP000193498"/>
    </source>
</evidence>
<evidence type="ECO:0000313" key="2">
    <source>
        <dbReference type="EMBL" id="ORX88568.1"/>
    </source>
</evidence>
<dbReference type="SUPFAM" id="SSF53850">
    <property type="entry name" value="Periplasmic binding protein-like II"/>
    <property type="match status" value="1"/>
</dbReference>
<keyword evidence="3" id="KW-1185">Reference proteome</keyword>
<dbReference type="OrthoDB" id="124329at2759"/>
<protein>
    <submittedName>
        <fullName evidence="2">Uncharacterized protein</fullName>
    </submittedName>
</protein>
<accession>A0A1Y1XS58</accession>
<dbReference type="InParanoid" id="A0A1Y1XS58"/>
<keyword evidence="1" id="KW-0732">Signal</keyword>
<comment type="caution">
    <text evidence="2">The sequence shown here is derived from an EMBL/GenBank/DDBJ whole genome shotgun (WGS) entry which is preliminary data.</text>
</comment>
<gene>
    <name evidence="2" type="ORF">K493DRAFT_359390</name>
</gene>
<sequence length="164" mass="18583">MKFSLSFSLFVAIVSLLPFESRAKPRYLKREEAELQRLCKEALAEGGIITVFAGGDLPNADADVVKAFYSKFPGITLNITTDLSRHHNVSIDSQLAKSGDALEPDVIRLQPLHDIPHWKSNRYKSIGFKHTYAPYKDEEGYYWATNVFYFTDPIGNSRLKPKIT</sequence>
<dbReference type="Proteomes" id="UP000193498">
    <property type="component" value="Unassembled WGS sequence"/>
</dbReference>
<proteinExistence type="predicted"/>
<organism evidence="2 3">
    <name type="scientific">Basidiobolus meristosporus CBS 931.73</name>
    <dbReference type="NCBI Taxonomy" id="1314790"/>
    <lineage>
        <taxon>Eukaryota</taxon>
        <taxon>Fungi</taxon>
        <taxon>Fungi incertae sedis</taxon>
        <taxon>Zoopagomycota</taxon>
        <taxon>Entomophthoromycotina</taxon>
        <taxon>Basidiobolomycetes</taxon>
        <taxon>Basidiobolales</taxon>
        <taxon>Basidiobolaceae</taxon>
        <taxon>Basidiobolus</taxon>
    </lineage>
</organism>
<dbReference type="EMBL" id="MCFE01000519">
    <property type="protein sequence ID" value="ORX88568.1"/>
    <property type="molecule type" value="Genomic_DNA"/>
</dbReference>